<dbReference type="EMBL" id="JABANM010032619">
    <property type="protein sequence ID" value="KAF4702624.1"/>
    <property type="molecule type" value="Genomic_DNA"/>
</dbReference>
<evidence type="ECO:0000259" key="2">
    <source>
        <dbReference type="Pfam" id="PF03435"/>
    </source>
</evidence>
<sequence length="458" mass="49328">MADSNSSERSSKSRAFDVVIFGCTGLVGRLTLQTMVKLAAPAGLKVGAAGRNEERMKQIISDTLDEGTSSSVGYIVADAYDYHSIQDMAKSTRLVLNCAGPFTIHGEVVVRACVEAGTDYMDTTGEINFAEAMQLKYSAAAKASGAIIISSCAFDAVPGDLGVQIIHDLLSKNEGVPYSVEAFLEVVEGPSGYTGGFGTFQSILLAISNMSILKKIRQELRSSGQRPELKLRGPKFAPHRLPFIDSRAPRGIYVPFVGPTPSVVLRSQQMLTRDNTAYTAVNDVTYMKMPPGILTKMGYAFFGMICLLLSTFEVGRKLLLKFPEAFTGGKISRKGPTQEQMNTTFYKISFIGSGYSNEKALESHPRRRDVTIRGSVTGPDPGYNATSGILATLGYVLLTERDKVSAKSGGVYTPATVFRGTSAAKKLTEGKFAVYSDNATALSANLLMSQQQQQQLAN</sequence>
<comment type="similarity">
    <text evidence="1">Belongs to the saccharopine dehydrogenase family.</text>
</comment>
<dbReference type="GO" id="GO:0005811">
    <property type="term" value="C:lipid droplet"/>
    <property type="evidence" value="ECO:0007669"/>
    <property type="project" value="TreeGrafter"/>
</dbReference>
<dbReference type="PANTHER" id="PTHR12286">
    <property type="entry name" value="SACCHAROPINE DEHYDROGENASE-LIKE OXIDOREDUCTASE"/>
    <property type="match status" value="1"/>
</dbReference>
<dbReference type="InterPro" id="IPR051276">
    <property type="entry name" value="Saccharopine_DH-like_oxidrdct"/>
</dbReference>
<evidence type="ECO:0000313" key="3">
    <source>
        <dbReference type="EMBL" id="KAF4702624.1"/>
    </source>
</evidence>
<gene>
    <name evidence="3" type="ORF">FOZ62_024620</name>
</gene>
<dbReference type="Pfam" id="PF03435">
    <property type="entry name" value="Sacchrp_dh_NADP"/>
    <property type="match status" value="1"/>
</dbReference>
<dbReference type="GO" id="GO:0009247">
    <property type="term" value="P:glycolipid biosynthetic process"/>
    <property type="evidence" value="ECO:0007669"/>
    <property type="project" value="TreeGrafter"/>
</dbReference>
<dbReference type="SUPFAM" id="SSF51735">
    <property type="entry name" value="NAD(P)-binding Rossmann-fold domains"/>
    <property type="match status" value="1"/>
</dbReference>
<dbReference type="InterPro" id="IPR005097">
    <property type="entry name" value="Sacchrp_dh_NADP-bd"/>
</dbReference>
<feature type="non-terminal residue" evidence="3">
    <location>
        <position position="458"/>
    </location>
</feature>
<organism evidence="3 4">
    <name type="scientific">Perkinsus olseni</name>
    <name type="common">Perkinsus atlanticus</name>
    <dbReference type="NCBI Taxonomy" id="32597"/>
    <lineage>
        <taxon>Eukaryota</taxon>
        <taxon>Sar</taxon>
        <taxon>Alveolata</taxon>
        <taxon>Perkinsozoa</taxon>
        <taxon>Perkinsea</taxon>
        <taxon>Perkinsida</taxon>
        <taxon>Perkinsidae</taxon>
        <taxon>Perkinsus</taxon>
    </lineage>
</organism>
<proteinExistence type="inferred from homology"/>
<dbReference type="PANTHER" id="PTHR12286:SF5">
    <property type="entry name" value="SACCHAROPINE DEHYDROGENASE-LIKE OXIDOREDUCTASE"/>
    <property type="match status" value="1"/>
</dbReference>
<dbReference type="GO" id="GO:0005739">
    <property type="term" value="C:mitochondrion"/>
    <property type="evidence" value="ECO:0007669"/>
    <property type="project" value="TreeGrafter"/>
</dbReference>
<dbReference type="Proteomes" id="UP000574390">
    <property type="component" value="Unassembled WGS sequence"/>
</dbReference>
<evidence type="ECO:0000313" key="4">
    <source>
        <dbReference type="Proteomes" id="UP000574390"/>
    </source>
</evidence>
<feature type="domain" description="Saccharopine dehydrogenase NADP binding" evidence="2">
    <location>
        <begin position="18"/>
        <end position="149"/>
    </location>
</feature>
<name>A0A7J6Q284_PEROL</name>
<protein>
    <recommendedName>
        <fullName evidence="2">Saccharopine dehydrogenase NADP binding domain-containing protein</fullName>
    </recommendedName>
</protein>
<reference evidence="3 4" key="1">
    <citation type="submission" date="2020-04" db="EMBL/GenBank/DDBJ databases">
        <title>Perkinsus olseni comparative genomics.</title>
        <authorList>
            <person name="Bogema D.R."/>
        </authorList>
    </citation>
    <scope>NUCLEOTIDE SEQUENCE [LARGE SCALE GENOMIC DNA]</scope>
    <source>
        <strain evidence="3">ATCC PRA-205</strain>
    </source>
</reference>
<dbReference type="InterPro" id="IPR036291">
    <property type="entry name" value="NAD(P)-bd_dom_sf"/>
</dbReference>
<comment type="caution">
    <text evidence="3">The sequence shown here is derived from an EMBL/GenBank/DDBJ whole genome shotgun (WGS) entry which is preliminary data.</text>
</comment>
<evidence type="ECO:0000256" key="1">
    <source>
        <dbReference type="ARBA" id="ARBA00038048"/>
    </source>
</evidence>
<dbReference type="AlphaFoldDB" id="A0A7J6Q284"/>
<dbReference type="GO" id="GO:0005886">
    <property type="term" value="C:plasma membrane"/>
    <property type="evidence" value="ECO:0007669"/>
    <property type="project" value="TreeGrafter"/>
</dbReference>
<dbReference type="Gene3D" id="3.40.50.720">
    <property type="entry name" value="NAD(P)-binding Rossmann-like Domain"/>
    <property type="match status" value="1"/>
</dbReference>
<accession>A0A7J6Q284</accession>